<dbReference type="Gene3D" id="3.40.50.720">
    <property type="entry name" value="NAD(P)-binding Rossmann-like Domain"/>
    <property type="match status" value="1"/>
</dbReference>
<dbReference type="PANTHER" id="PTHR42795:SF1">
    <property type="entry name" value="ALANINE DEHYDROGENASE"/>
    <property type="match status" value="1"/>
</dbReference>
<accession>X1FJR7</accession>
<dbReference type="GO" id="GO:0000286">
    <property type="term" value="F:alanine dehydrogenase activity"/>
    <property type="evidence" value="ECO:0007669"/>
    <property type="project" value="TreeGrafter"/>
</dbReference>
<dbReference type="GO" id="GO:0005886">
    <property type="term" value="C:plasma membrane"/>
    <property type="evidence" value="ECO:0007669"/>
    <property type="project" value="TreeGrafter"/>
</dbReference>
<dbReference type="GO" id="GO:0006524">
    <property type="term" value="P:alanine catabolic process"/>
    <property type="evidence" value="ECO:0007669"/>
    <property type="project" value="TreeGrafter"/>
</dbReference>
<proteinExistence type="predicted"/>
<gene>
    <name evidence="2" type="ORF">S03H2_14655</name>
</gene>
<protein>
    <recommendedName>
        <fullName evidence="1">Alanine dehydrogenase/pyridine nucleotide transhydrogenase NAD(H)-binding domain-containing protein</fullName>
    </recommendedName>
</protein>
<comment type="caution">
    <text evidence="2">The sequence shown here is derived from an EMBL/GenBank/DDBJ whole genome shotgun (WGS) entry which is preliminary data.</text>
</comment>
<dbReference type="PANTHER" id="PTHR42795">
    <property type="entry name" value="ALANINE DEHYDROGENASE"/>
    <property type="match status" value="1"/>
</dbReference>
<dbReference type="InterPro" id="IPR007698">
    <property type="entry name" value="AlaDH/PNT_NAD(H)-bd"/>
</dbReference>
<dbReference type="SUPFAM" id="SSF52283">
    <property type="entry name" value="Formate/glycerate dehydrogenase catalytic domain-like"/>
    <property type="match status" value="1"/>
</dbReference>
<dbReference type="AlphaFoldDB" id="X1FJR7"/>
<sequence>METTHPTTQDNPIFEVKGVIHHCVTNMPAVYPETSTFALTNVTLPYVLKIANKGYKNALRQDSALARGLNVIHSKLTCREVAKAHNLPYSSIAKALN</sequence>
<reference evidence="2" key="1">
    <citation type="journal article" date="2014" name="Front. Microbiol.">
        <title>High frequency of phylogenetically diverse reductive dehalogenase-homologous genes in deep subseafloor sedimentary metagenomes.</title>
        <authorList>
            <person name="Kawai M."/>
            <person name="Futagami T."/>
            <person name="Toyoda A."/>
            <person name="Takaki Y."/>
            <person name="Nishi S."/>
            <person name="Hori S."/>
            <person name="Arai W."/>
            <person name="Tsubouchi T."/>
            <person name="Morono Y."/>
            <person name="Uchiyama I."/>
            <person name="Ito T."/>
            <person name="Fujiyama A."/>
            <person name="Inagaki F."/>
            <person name="Takami H."/>
        </authorList>
    </citation>
    <scope>NUCLEOTIDE SEQUENCE</scope>
    <source>
        <strain evidence="2">Expedition CK06-06</strain>
    </source>
</reference>
<name>X1FJR7_9ZZZZ</name>
<evidence type="ECO:0000313" key="2">
    <source>
        <dbReference type="EMBL" id="GAH45202.1"/>
    </source>
</evidence>
<evidence type="ECO:0000259" key="1">
    <source>
        <dbReference type="Pfam" id="PF01262"/>
    </source>
</evidence>
<dbReference type="Pfam" id="PF01262">
    <property type="entry name" value="AlaDh_PNT_C"/>
    <property type="match status" value="1"/>
</dbReference>
<organism evidence="2">
    <name type="scientific">marine sediment metagenome</name>
    <dbReference type="NCBI Taxonomy" id="412755"/>
    <lineage>
        <taxon>unclassified sequences</taxon>
        <taxon>metagenomes</taxon>
        <taxon>ecological metagenomes</taxon>
    </lineage>
</organism>
<dbReference type="EMBL" id="BARU01007443">
    <property type="protein sequence ID" value="GAH45202.1"/>
    <property type="molecule type" value="Genomic_DNA"/>
</dbReference>
<feature type="domain" description="Alanine dehydrogenase/pyridine nucleotide transhydrogenase NAD(H)-binding" evidence="1">
    <location>
        <begin position="1"/>
        <end position="78"/>
    </location>
</feature>